<dbReference type="PANTHER" id="PTHR46058:SF2">
    <property type="entry name" value="PROTEIN BREVIS RADIX-LIKE 3"/>
    <property type="match status" value="1"/>
</dbReference>
<keyword evidence="7" id="KW-1185">Reference proteome</keyword>
<comment type="similarity">
    <text evidence="2">Belongs to the BRX family.</text>
</comment>
<evidence type="ECO:0000259" key="5">
    <source>
        <dbReference type="Pfam" id="PF08381"/>
    </source>
</evidence>
<feature type="region of interest" description="Disordered" evidence="4">
    <location>
        <begin position="97"/>
        <end position="119"/>
    </location>
</feature>
<evidence type="ECO:0000256" key="4">
    <source>
        <dbReference type="SAM" id="MobiDB-lite"/>
    </source>
</evidence>
<gene>
    <name evidence="6" type="ORF">RIF29_19777</name>
</gene>
<dbReference type="AlphaFoldDB" id="A0AAN9I4F7"/>
<protein>
    <recommendedName>
        <fullName evidence="5">BRX domain-containing protein</fullName>
    </recommendedName>
</protein>
<dbReference type="InterPro" id="IPR044532">
    <property type="entry name" value="BRX-like"/>
</dbReference>
<dbReference type="GO" id="GO:0005634">
    <property type="term" value="C:nucleus"/>
    <property type="evidence" value="ECO:0007669"/>
    <property type="project" value="UniProtKB-SubCell"/>
</dbReference>
<organism evidence="6 7">
    <name type="scientific">Crotalaria pallida</name>
    <name type="common">Smooth rattlebox</name>
    <name type="synonym">Crotalaria striata</name>
    <dbReference type="NCBI Taxonomy" id="3830"/>
    <lineage>
        <taxon>Eukaryota</taxon>
        <taxon>Viridiplantae</taxon>
        <taxon>Streptophyta</taxon>
        <taxon>Embryophyta</taxon>
        <taxon>Tracheophyta</taxon>
        <taxon>Spermatophyta</taxon>
        <taxon>Magnoliopsida</taxon>
        <taxon>eudicotyledons</taxon>
        <taxon>Gunneridae</taxon>
        <taxon>Pentapetalae</taxon>
        <taxon>rosids</taxon>
        <taxon>fabids</taxon>
        <taxon>Fabales</taxon>
        <taxon>Fabaceae</taxon>
        <taxon>Papilionoideae</taxon>
        <taxon>50 kb inversion clade</taxon>
        <taxon>genistoids sensu lato</taxon>
        <taxon>core genistoids</taxon>
        <taxon>Crotalarieae</taxon>
        <taxon>Crotalaria</taxon>
    </lineage>
</organism>
<dbReference type="Pfam" id="PF08381">
    <property type="entry name" value="BRX"/>
    <property type="match status" value="1"/>
</dbReference>
<evidence type="ECO:0000313" key="7">
    <source>
        <dbReference type="Proteomes" id="UP001372338"/>
    </source>
</evidence>
<feature type="domain" description="BRX" evidence="5">
    <location>
        <begin position="143"/>
        <end position="173"/>
    </location>
</feature>
<dbReference type="PANTHER" id="PTHR46058">
    <property type="entry name" value="PROTEIN BREVIS RADIX-LIKE 1"/>
    <property type="match status" value="1"/>
</dbReference>
<keyword evidence="3" id="KW-0539">Nucleus</keyword>
<name>A0AAN9I4F7_CROPI</name>
<accession>A0AAN9I4F7</accession>
<evidence type="ECO:0000256" key="1">
    <source>
        <dbReference type="ARBA" id="ARBA00004123"/>
    </source>
</evidence>
<dbReference type="Proteomes" id="UP001372338">
    <property type="component" value="Unassembled WGS sequence"/>
</dbReference>
<comment type="caution">
    <text evidence="6">The sequence shown here is derived from an EMBL/GenBank/DDBJ whole genome shotgun (WGS) entry which is preliminary data.</text>
</comment>
<feature type="compositionally biased region" description="Polar residues" evidence="4">
    <location>
        <begin position="1"/>
        <end position="10"/>
    </location>
</feature>
<evidence type="ECO:0000256" key="3">
    <source>
        <dbReference type="ARBA" id="ARBA00023242"/>
    </source>
</evidence>
<feature type="compositionally biased region" description="Basic and acidic residues" evidence="4">
    <location>
        <begin position="104"/>
        <end position="118"/>
    </location>
</feature>
<evidence type="ECO:0000256" key="2">
    <source>
        <dbReference type="ARBA" id="ARBA00009057"/>
    </source>
</evidence>
<dbReference type="EMBL" id="JAYWIO010000004">
    <property type="protein sequence ID" value="KAK7267113.1"/>
    <property type="molecule type" value="Genomic_DNA"/>
</dbReference>
<comment type="subcellular location">
    <subcellularLocation>
        <location evidence="1">Nucleus</location>
    </subcellularLocation>
</comment>
<sequence length="314" mass="34727">MFTCTSYKKQTSNDKENVTDNGTPRKTTKSFTAQIKDMAGKVSSSLQFKPCICSSSHTFEGVQSPQMKDVSIQPTSPLKFSGLNYHGESFGTRVIVGSTRNQTRRRDEATTSSSRRELVGLQTPRHISSSTSKIAEEGQGGSREWMAEVEEGVYMTFMTLLEGGSELKRVRFSFVSVLVNLGIFSLDVSFSIVGASPSGAEYGTVVVDTTCDAVAINSGANASISLTSGDGIQNEELTQNDKGDPWTPDGWSRNVSGSNMYQISKKLYFMRHDFHKLNQMCYANIVQQENAVRQDLEEIQRRLSLYPSDIVLRQ</sequence>
<evidence type="ECO:0000313" key="6">
    <source>
        <dbReference type="EMBL" id="KAK7267113.1"/>
    </source>
</evidence>
<dbReference type="InterPro" id="IPR013591">
    <property type="entry name" value="Brevis_radix_dom"/>
</dbReference>
<proteinExistence type="inferred from homology"/>
<reference evidence="6 7" key="1">
    <citation type="submission" date="2024-01" db="EMBL/GenBank/DDBJ databases">
        <title>The genomes of 5 underutilized Papilionoideae crops provide insights into root nodulation and disease resistanc.</title>
        <authorList>
            <person name="Yuan L."/>
        </authorList>
    </citation>
    <scope>NUCLEOTIDE SEQUENCE [LARGE SCALE GENOMIC DNA]</scope>
    <source>
        <strain evidence="6">ZHUSHIDOU_FW_LH</strain>
        <tissue evidence="6">Leaf</tissue>
    </source>
</reference>
<feature type="region of interest" description="Disordered" evidence="4">
    <location>
        <begin position="1"/>
        <end position="27"/>
    </location>
</feature>